<feature type="domain" description="POTRA" evidence="5">
    <location>
        <begin position="125"/>
        <end position="204"/>
    </location>
</feature>
<evidence type="ECO:0000313" key="7">
    <source>
        <dbReference type="Proteomes" id="UP000077177"/>
    </source>
</evidence>
<evidence type="ECO:0000313" key="6">
    <source>
        <dbReference type="EMBL" id="ANE51637.1"/>
    </source>
</evidence>
<evidence type="ECO:0000256" key="1">
    <source>
        <dbReference type="ARBA" id="ARBA00022692"/>
    </source>
</evidence>
<reference evidence="7" key="1">
    <citation type="submission" date="2015-01" db="EMBL/GenBank/DDBJ databases">
        <title>Flavisolibacter sp./LCS9/ whole genome sequencing.</title>
        <authorList>
            <person name="Kim M.K."/>
            <person name="Srinivasan S."/>
            <person name="Lee J.-J."/>
        </authorList>
    </citation>
    <scope>NUCLEOTIDE SEQUENCE [LARGE SCALE GENOMIC DNA]</scope>
    <source>
        <strain evidence="7">LCS9</strain>
    </source>
</reference>
<sequence>MQQILSRVSTLLLCIGSCVFSASAQDTTRPTSVDPSLLALENNHVPKEYTVSAIKVTGVNYLDTSIVVSISGLQVGDKIQIPGSDAFSKAIANLWRQRLFSNIQIFITEIKDDHIALEISLAERPKLGNFKFVGIKKAEADELKGKIGLAKSTIITENTRRNAIEVIQKFYADKGFKNVAVRIEEKSDTAITNSNDLTFYVTKGKKVRVNNVSFYGNEEVADVRLKKQMKGTKEMSKATLHPQETQSPYGNNDRTSFGEYVNDLGFLSGTKTKNFLDPYFRFKLFSGAKFDAKKYEEDKEKVLDYYNSLGYRDAQIVADTQYYTPDGNLNIDVKIDEGRRYYFGNITWRGNTKYSDSLLNQVLRINKGDIYNLELLNKRLGKQLSMEGGDISGLYMDDGYLFFRVDPVETSIYNDTIDHEIRVVEGPQATIKNVGIFGNEKTKDHVIRRELRTVPGDKFSRSDLIRSQRELANLQYFNQETINPGVNPNQDDGTVDINWKLEEKSSDQLELSAGWGGGVGLTGTVGVSFNNFSVKNIFKRESWDPLPTGDGQKLSLRLQSNGRAYQSYNFSFTEPWLGGKRRNSLTLSAYKSNIRASGQYNDRGRFEYSDSSRLGIVGASVSLGKQLKWPDDYFSLVYSLNYTQYKLKNYAYSGFGFSNGTSHNVSLKVALQRSSVYDPTFPRSGSNFVLSGQFTPPYSLFDPSLAKSDAAYERPEYHKWRFNAEWFVPIGRPMGADKNRQFVLKLAAKYGFMGRYNKELDYSPFERFQVGGDGLNQAGGGILGYDVISLRGYPVFETSDPSINPDISNTSRYFTIFNKYSLELRYPLVTNPGSTIYGLTFFDAANGWYNFKEYNPFRLRRSVGVGMRFFLPMFGLLGFDYGLGLDRLNPGQKGLKGATRFTFMLGFEPE</sequence>
<dbReference type="Pfam" id="PF07244">
    <property type="entry name" value="POTRA"/>
    <property type="match status" value="4"/>
</dbReference>
<dbReference type="Proteomes" id="UP000077177">
    <property type="component" value="Chromosome"/>
</dbReference>
<evidence type="ECO:0000256" key="3">
    <source>
        <dbReference type="ARBA" id="ARBA00023237"/>
    </source>
</evidence>
<dbReference type="InterPro" id="IPR039910">
    <property type="entry name" value="D15-like"/>
</dbReference>
<keyword evidence="3" id="KW-0472">Membrane</keyword>
<dbReference type="PANTHER" id="PTHR12815">
    <property type="entry name" value="SORTING AND ASSEMBLY MACHINERY SAMM50 PROTEIN FAMILY MEMBER"/>
    <property type="match status" value="1"/>
</dbReference>
<keyword evidence="2 4" id="KW-0732">Signal</keyword>
<feature type="domain" description="POTRA" evidence="5">
    <location>
        <begin position="207"/>
        <end position="338"/>
    </location>
</feature>
<dbReference type="Gene3D" id="3.10.20.310">
    <property type="entry name" value="membrane protein fhac"/>
    <property type="match status" value="5"/>
</dbReference>
<dbReference type="InterPro" id="IPR010827">
    <property type="entry name" value="BamA/TamA_POTRA"/>
</dbReference>
<dbReference type="GO" id="GO:0071709">
    <property type="term" value="P:membrane assembly"/>
    <property type="evidence" value="ECO:0007669"/>
    <property type="project" value="InterPro"/>
</dbReference>
<dbReference type="EMBL" id="CP011390">
    <property type="protein sequence ID" value="ANE51637.1"/>
    <property type="molecule type" value="Genomic_DNA"/>
</dbReference>
<dbReference type="STRING" id="1492898.SY85_15155"/>
<dbReference type="Gene3D" id="2.40.160.50">
    <property type="entry name" value="membrane protein fhac: a member of the omp85/tpsb transporter family"/>
    <property type="match status" value="1"/>
</dbReference>
<feature type="signal peptide" evidence="4">
    <location>
        <begin position="1"/>
        <end position="24"/>
    </location>
</feature>
<keyword evidence="3" id="KW-0998">Cell outer membrane</keyword>
<evidence type="ECO:0000259" key="5">
    <source>
        <dbReference type="Pfam" id="PF07244"/>
    </source>
</evidence>
<evidence type="ECO:0000256" key="4">
    <source>
        <dbReference type="SAM" id="SignalP"/>
    </source>
</evidence>
<feature type="domain" description="POTRA" evidence="5">
    <location>
        <begin position="341"/>
        <end position="426"/>
    </location>
</feature>
<dbReference type="PANTHER" id="PTHR12815:SF47">
    <property type="entry name" value="TRANSLOCATION AND ASSEMBLY MODULE SUBUNIT TAMA"/>
    <property type="match status" value="1"/>
</dbReference>
<feature type="domain" description="POTRA" evidence="5">
    <location>
        <begin position="430"/>
        <end position="504"/>
    </location>
</feature>
<keyword evidence="7" id="KW-1185">Reference proteome</keyword>
<dbReference type="PATRIC" id="fig|1492898.3.peg.3292"/>
<accession>A0A172TY18</accession>
<proteinExistence type="predicted"/>
<dbReference type="GO" id="GO:0019867">
    <property type="term" value="C:outer membrane"/>
    <property type="evidence" value="ECO:0007669"/>
    <property type="project" value="InterPro"/>
</dbReference>
<feature type="chain" id="PRO_5008001351" description="POTRA domain-containing protein" evidence="4">
    <location>
        <begin position="25"/>
        <end position="910"/>
    </location>
</feature>
<name>A0A172TY18_9BACT</name>
<dbReference type="RefSeq" id="WP_066405752.1">
    <property type="nucleotide sequence ID" value="NZ_CP011390.1"/>
</dbReference>
<organism evidence="6 7">
    <name type="scientific">Flavisolibacter tropicus</name>
    <dbReference type="NCBI Taxonomy" id="1492898"/>
    <lineage>
        <taxon>Bacteria</taxon>
        <taxon>Pseudomonadati</taxon>
        <taxon>Bacteroidota</taxon>
        <taxon>Chitinophagia</taxon>
        <taxon>Chitinophagales</taxon>
        <taxon>Chitinophagaceae</taxon>
        <taxon>Flavisolibacter</taxon>
    </lineage>
</organism>
<keyword evidence="1" id="KW-0812">Transmembrane</keyword>
<reference evidence="6 7" key="2">
    <citation type="journal article" date="2016" name="Int. J. Syst. Evol. Microbiol.">
        <title>Flavisolibacter tropicus sp. nov., isolated from tropical soil.</title>
        <authorList>
            <person name="Lee J.J."/>
            <person name="Kang M.S."/>
            <person name="Kim G.S."/>
            <person name="Lee C.S."/>
            <person name="Lim S."/>
            <person name="Lee J."/>
            <person name="Roh S.H."/>
            <person name="Kang H."/>
            <person name="Ha J.M."/>
            <person name="Bae S."/>
            <person name="Jung H.Y."/>
            <person name="Kim M.K."/>
        </authorList>
    </citation>
    <scope>NUCLEOTIDE SEQUENCE [LARGE SCALE GENOMIC DNA]</scope>
    <source>
        <strain evidence="6 7">LCS9</strain>
    </source>
</reference>
<evidence type="ECO:0000256" key="2">
    <source>
        <dbReference type="ARBA" id="ARBA00022729"/>
    </source>
</evidence>
<dbReference type="AlphaFoldDB" id="A0A172TY18"/>
<dbReference type="InterPro" id="IPR023707">
    <property type="entry name" value="OM_assembly_BamA"/>
</dbReference>
<protein>
    <recommendedName>
        <fullName evidence="5">POTRA domain-containing protein</fullName>
    </recommendedName>
</protein>
<dbReference type="KEGG" id="fla:SY85_15155"/>
<dbReference type="OrthoDB" id="9802086at2"/>
<gene>
    <name evidence="6" type="ORF">SY85_15155</name>
</gene>
<dbReference type="PIRSF" id="PIRSF006076">
    <property type="entry name" value="OM_assembly_OMP85"/>
    <property type="match status" value="1"/>
</dbReference>